<dbReference type="AlphaFoldDB" id="A1B089"/>
<evidence type="ECO:0000256" key="1">
    <source>
        <dbReference type="SAM" id="SignalP"/>
    </source>
</evidence>
<dbReference type="EnsemblBacteria" id="ABL68933">
    <property type="protein sequence ID" value="ABL68933"/>
    <property type="gene ID" value="Pden_0821"/>
</dbReference>
<feature type="chain" id="PRO_5005658790" evidence="1">
    <location>
        <begin position="22"/>
        <end position="125"/>
    </location>
</feature>
<dbReference type="Proteomes" id="UP000000361">
    <property type="component" value="Chromosome 1"/>
</dbReference>
<reference evidence="3" key="1">
    <citation type="submission" date="2006-12" db="EMBL/GenBank/DDBJ databases">
        <title>Complete sequence of chromosome 1 of Paracoccus denitrificans PD1222.</title>
        <authorList>
            <person name="Copeland A."/>
            <person name="Lucas S."/>
            <person name="Lapidus A."/>
            <person name="Barry K."/>
            <person name="Detter J.C."/>
            <person name="Glavina del Rio T."/>
            <person name="Hammon N."/>
            <person name="Israni S."/>
            <person name="Dalin E."/>
            <person name="Tice H."/>
            <person name="Pitluck S."/>
            <person name="Munk A.C."/>
            <person name="Brettin T."/>
            <person name="Bruce D."/>
            <person name="Han C."/>
            <person name="Tapia R."/>
            <person name="Gilna P."/>
            <person name="Schmutz J."/>
            <person name="Larimer F."/>
            <person name="Land M."/>
            <person name="Hauser L."/>
            <person name="Kyrpides N."/>
            <person name="Lykidis A."/>
            <person name="Spiro S."/>
            <person name="Richardson D.J."/>
            <person name="Moir J.W.B."/>
            <person name="Ferguson S.J."/>
            <person name="van Spanning R.J.M."/>
            <person name="Richardson P."/>
        </authorList>
    </citation>
    <scope>NUCLEOTIDE SEQUENCE [LARGE SCALE GENOMIC DNA]</scope>
    <source>
        <strain evidence="3">Pd 1222</strain>
    </source>
</reference>
<dbReference type="eggNOG" id="ENOG50313P5">
    <property type="taxonomic scope" value="Bacteria"/>
</dbReference>
<dbReference type="OrthoDB" id="7779125at2"/>
<dbReference type="STRING" id="318586.Pden_0821"/>
<dbReference type="RefSeq" id="WP_011747161.1">
    <property type="nucleotide sequence ID" value="NC_008686.1"/>
</dbReference>
<dbReference type="KEGG" id="pde:Pden_0821"/>
<name>A1B089_PARDP</name>
<gene>
    <name evidence="2" type="ordered locus">Pden_0821</name>
</gene>
<evidence type="ECO:0000313" key="3">
    <source>
        <dbReference type="Proteomes" id="UP000000361"/>
    </source>
</evidence>
<organism evidence="2 3">
    <name type="scientific">Paracoccus denitrificans (strain Pd 1222)</name>
    <dbReference type="NCBI Taxonomy" id="318586"/>
    <lineage>
        <taxon>Bacteria</taxon>
        <taxon>Pseudomonadati</taxon>
        <taxon>Pseudomonadota</taxon>
        <taxon>Alphaproteobacteria</taxon>
        <taxon>Rhodobacterales</taxon>
        <taxon>Paracoccaceae</taxon>
        <taxon>Paracoccus</taxon>
    </lineage>
</organism>
<evidence type="ECO:0000313" key="2">
    <source>
        <dbReference type="EMBL" id="ABL68933.1"/>
    </source>
</evidence>
<dbReference type="HOGENOM" id="CLU_1990494_0_0_5"/>
<protein>
    <submittedName>
        <fullName evidence="2">Uncharacterized protein</fullName>
    </submittedName>
</protein>
<feature type="signal peptide" evidence="1">
    <location>
        <begin position="1"/>
        <end position="21"/>
    </location>
</feature>
<keyword evidence="3" id="KW-1185">Reference proteome</keyword>
<proteinExistence type="predicted"/>
<dbReference type="GeneID" id="93452044"/>
<accession>A1B089</accession>
<dbReference type="EMBL" id="CP000489">
    <property type="protein sequence ID" value="ABL68933.1"/>
    <property type="molecule type" value="Genomic_DNA"/>
</dbReference>
<sequence>MRLALLPATLFAACVVTGAVADPVRLTCPPGDNALVAQLCAALDEVLGQHDARPEDMPWTQLVLDAESPRPDILRARLTVESASGRHQGEEIVLSVTDRPSIPDERVRALARALLETALSQAARN</sequence>
<keyword evidence="1" id="KW-0732">Signal</keyword>